<gene>
    <name evidence="2" type="ORF">B296_00048462</name>
</gene>
<reference evidence="2 3" key="1">
    <citation type="journal article" date="2014" name="Agronomy (Basel)">
        <title>A Draft Genome Sequence for Ensete ventricosum, the Drought-Tolerant Tree Against Hunger.</title>
        <authorList>
            <person name="Harrison J."/>
            <person name="Moore K.A."/>
            <person name="Paszkiewicz K."/>
            <person name="Jones T."/>
            <person name="Grant M."/>
            <person name="Ambacheew D."/>
            <person name="Muzemil S."/>
            <person name="Studholme D.J."/>
        </authorList>
    </citation>
    <scope>NUCLEOTIDE SEQUENCE [LARGE SCALE GENOMIC DNA]</scope>
</reference>
<sequence>MAVCTYNNRLWRGDVHAKAAKESPTQRRCPHRRQPPSHRGDGYTVALCAEAVSLKTDVAAYARMGDACHRDYYEE</sequence>
<feature type="region of interest" description="Disordered" evidence="1">
    <location>
        <begin position="17"/>
        <end position="40"/>
    </location>
</feature>
<comment type="caution">
    <text evidence="2">The sequence shown here is derived from an EMBL/GenBank/DDBJ whole genome shotgun (WGS) entry which is preliminary data.</text>
</comment>
<evidence type="ECO:0000313" key="2">
    <source>
        <dbReference type="EMBL" id="RRT55428.1"/>
    </source>
</evidence>
<organism evidence="2 3">
    <name type="scientific">Ensete ventricosum</name>
    <name type="common">Abyssinian banana</name>
    <name type="synonym">Musa ensete</name>
    <dbReference type="NCBI Taxonomy" id="4639"/>
    <lineage>
        <taxon>Eukaryota</taxon>
        <taxon>Viridiplantae</taxon>
        <taxon>Streptophyta</taxon>
        <taxon>Embryophyta</taxon>
        <taxon>Tracheophyta</taxon>
        <taxon>Spermatophyta</taxon>
        <taxon>Magnoliopsida</taxon>
        <taxon>Liliopsida</taxon>
        <taxon>Zingiberales</taxon>
        <taxon>Musaceae</taxon>
        <taxon>Ensete</taxon>
    </lineage>
</organism>
<accession>A0A426YUM4</accession>
<evidence type="ECO:0000256" key="1">
    <source>
        <dbReference type="SAM" id="MobiDB-lite"/>
    </source>
</evidence>
<dbReference type="AlphaFoldDB" id="A0A426YUM4"/>
<name>A0A426YUM4_ENSVE</name>
<dbReference type="EMBL" id="AMZH03010094">
    <property type="protein sequence ID" value="RRT55428.1"/>
    <property type="molecule type" value="Genomic_DNA"/>
</dbReference>
<protein>
    <submittedName>
        <fullName evidence="2">Uncharacterized protein</fullName>
    </submittedName>
</protein>
<evidence type="ECO:0000313" key="3">
    <source>
        <dbReference type="Proteomes" id="UP000287651"/>
    </source>
</evidence>
<dbReference type="Proteomes" id="UP000287651">
    <property type="component" value="Unassembled WGS sequence"/>
</dbReference>
<proteinExistence type="predicted"/>